<organism evidence="1 2">
    <name type="scientific">Gulo gulo</name>
    <name type="common">Wolverine</name>
    <name type="synonym">Gluton</name>
    <dbReference type="NCBI Taxonomy" id="48420"/>
    <lineage>
        <taxon>Eukaryota</taxon>
        <taxon>Metazoa</taxon>
        <taxon>Chordata</taxon>
        <taxon>Craniata</taxon>
        <taxon>Vertebrata</taxon>
        <taxon>Euteleostomi</taxon>
        <taxon>Mammalia</taxon>
        <taxon>Eutheria</taxon>
        <taxon>Laurasiatheria</taxon>
        <taxon>Carnivora</taxon>
        <taxon>Caniformia</taxon>
        <taxon>Musteloidea</taxon>
        <taxon>Mustelidae</taxon>
        <taxon>Guloninae</taxon>
        <taxon>Gulo</taxon>
    </lineage>
</organism>
<feature type="non-terminal residue" evidence="1">
    <location>
        <position position="1"/>
    </location>
</feature>
<proteinExistence type="predicted"/>
<dbReference type="EMBL" id="CYRY02016438">
    <property type="protein sequence ID" value="VCW90893.1"/>
    <property type="molecule type" value="Genomic_DNA"/>
</dbReference>
<comment type="caution">
    <text evidence="1">The sequence shown here is derived from an EMBL/GenBank/DDBJ whole genome shotgun (WGS) entry which is preliminary data.</text>
</comment>
<accession>A0A9X9LTG0</accession>
<reference evidence="1 2" key="1">
    <citation type="submission" date="2018-10" db="EMBL/GenBank/DDBJ databases">
        <authorList>
            <person name="Ekblom R."/>
            <person name="Jareborg N."/>
        </authorList>
    </citation>
    <scope>NUCLEOTIDE SEQUENCE [LARGE SCALE GENOMIC DNA]</scope>
    <source>
        <tissue evidence="1">Muscle</tissue>
    </source>
</reference>
<dbReference type="Proteomes" id="UP000269945">
    <property type="component" value="Unassembled WGS sequence"/>
</dbReference>
<evidence type="ECO:0000313" key="2">
    <source>
        <dbReference type="Proteomes" id="UP000269945"/>
    </source>
</evidence>
<sequence>RNFSVLGSDHGEGSVRPRDPVRVLLGGVGRAGQRNRHIHPEGISALESRSSEGHPFTLREATLSRTSASVTKYIHRAVLRNHQTWGLQISCLP</sequence>
<dbReference type="AlphaFoldDB" id="A0A9X9LTG0"/>
<protein>
    <submittedName>
        <fullName evidence="1">Uncharacterized protein</fullName>
    </submittedName>
</protein>
<keyword evidence="2" id="KW-1185">Reference proteome</keyword>
<name>A0A9X9LTG0_GULGU</name>
<evidence type="ECO:0000313" key="1">
    <source>
        <dbReference type="EMBL" id="VCW90893.1"/>
    </source>
</evidence>
<gene>
    <name evidence="1" type="ORF">BN2614_LOCUS1</name>
</gene>